<dbReference type="Gene3D" id="1.10.10.2830">
    <property type="match status" value="1"/>
</dbReference>
<feature type="domain" description="ParB-like N-terminal" evidence="2">
    <location>
        <begin position="9"/>
        <end position="98"/>
    </location>
</feature>
<dbReference type="NCBIfam" id="TIGR00180">
    <property type="entry name" value="parB_part"/>
    <property type="match status" value="1"/>
</dbReference>
<dbReference type="Pfam" id="PF07506">
    <property type="entry name" value="RepB"/>
    <property type="match status" value="1"/>
</dbReference>
<organism evidence="3">
    <name type="scientific">Escherichia coli</name>
    <dbReference type="NCBI Taxonomy" id="562"/>
    <lineage>
        <taxon>Bacteria</taxon>
        <taxon>Pseudomonadati</taxon>
        <taxon>Pseudomonadota</taxon>
        <taxon>Gammaproteobacteria</taxon>
        <taxon>Enterobacterales</taxon>
        <taxon>Enterobacteriaceae</taxon>
        <taxon>Escherichia</taxon>
    </lineage>
</organism>
<dbReference type="Proteomes" id="UP001271591">
    <property type="component" value="Unassembled WGS sequence"/>
</dbReference>
<proteinExistence type="inferred from homology"/>
<dbReference type="SUPFAM" id="SSF109709">
    <property type="entry name" value="KorB DNA-binding domain-like"/>
    <property type="match status" value="1"/>
</dbReference>
<dbReference type="PANTHER" id="PTHR33375:SF1">
    <property type="entry name" value="CHROMOSOME-PARTITIONING PROTEIN PARB-RELATED"/>
    <property type="match status" value="1"/>
</dbReference>
<protein>
    <submittedName>
        <fullName evidence="7">ParB family protein</fullName>
    </submittedName>
    <submittedName>
        <fullName evidence="3">ParB/RepB/Spo0J family partition protein</fullName>
    </submittedName>
</protein>
<dbReference type="EMBL" id="VZEL01000035">
    <property type="protein sequence ID" value="KAB0121904.1"/>
    <property type="molecule type" value="Genomic_DNA"/>
</dbReference>
<dbReference type="InterPro" id="IPR004437">
    <property type="entry name" value="ParB/RepB/Spo0J"/>
</dbReference>
<dbReference type="InterPro" id="IPR003115">
    <property type="entry name" value="ParB_N"/>
</dbReference>
<evidence type="ECO:0000313" key="3">
    <source>
        <dbReference type="EMBL" id="HAI2140936.1"/>
    </source>
</evidence>
<dbReference type="AlphaFoldDB" id="A0A1L4K1J8"/>
<reference evidence="4 9" key="3">
    <citation type="submission" date="2019-03" db="EMBL/GenBank/DDBJ databases">
        <title>Whole Genome Sequencing of Shiga-Toxin Escherichia coli Strains from Nebraska.</title>
        <authorList>
            <person name="Abdalhamid B."/>
            <person name="Mccutchen E.L."/>
            <person name="Bouska A.C."/>
            <person name="Hinrichs S.H."/>
            <person name="Iwen P.C."/>
        </authorList>
    </citation>
    <scope>NUCLEOTIDE SEQUENCE [LARGE SCALE GENOMIC DNA]</scope>
    <source>
        <strain evidence="4 9">STEC_170836</strain>
    </source>
</reference>
<evidence type="ECO:0000313" key="8">
    <source>
        <dbReference type="Proteomes" id="UP000254405"/>
    </source>
</evidence>
<name>A0A1L4K1J8_ECOLX</name>
<evidence type="ECO:0000313" key="4">
    <source>
        <dbReference type="EMBL" id="KAB0121904.1"/>
    </source>
</evidence>
<accession>A0A1L4K1J8</accession>
<reference evidence="3" key="1">
    <citation type="journal article" date="2018" name="Genome Biol.">
        <title>SKESA: strategic k-mer extension for scrupulous assemblies.</title>
        <authorList>
            <person name="Souvorov A."/>
            <person name="Agarwala R."/>
            <person name="Lipman D.J."/>
        </authorList>
    </citation>
    <scope>NUCLEOTIDE SEQUENCE [LARGE SCALE GENOMIC DNA]</scope>
    <source>
        <strain evidence="3">BCW_4213</strain>
    </source>
</reference>
<reference evidence="7 8" key="2">
    <citation type="submission" date="2018-06" db="EMBL/GenBank/DDBJ databases">
        <authorList>
            <consortium name="Pathogen Informatics"/>
            <person name="Doyle S."/>
        </authorList>
    </citation>
    <scope>NUCLEOTIDE SEQUENCE [LARGE SCALE GENOMIC DNA]</scope>
    <source>
        <strain evidence="7 8">NCTC8985</strain>
    </source>
</reference>
<dbReference type="GO" id="GO:0005694">
    <property type="term" value="C:chromosome"/>
    <property type="evidence" value="ECO:0007669"/>
    <property type="project" value="TreeGrafter"/>
</dbReference>
<dbReference type="EMBL" id="WOET01000008">
    <property type="protein sequence ID" value="MUM73014.1"/>
    <property type="molecule type" value="Genomic_DNA"/>
</dbReference>
<dbReference type="Pfam" id="PF02195">
    <property type="entry name" value="ParB_N"/>
    <property type="match status" value="1"/>
</dbReference>
<dbReference type="InterPro" id="IPR036086">
    <property type="entry name" value="ParB/Sulfiredoxin_sf"/>
</dbReference>
<evidence type="ECO:0000313" key="6">
    <source>
        <dbReference type="EMBL" id="MUM73014.1"/>
    </source>
</evidence>
<dbReference type="RefSeq" id="WP_001561281.1">
    <property type="nucleotide sequence ID" value="NZ_BFYR01000020.1"/>
</dbReference>
<dbReference type="InterPro" id="IPR050336">
    <property type="entry name" value="Chromosome_partition/occlusion"/>
</dbReference>
<reference evidence="6 10" key="4">
    <citation type="submission" date="2019-11" db="EMBL/GenBank/DDBJ databases">
        <title>Whole genome sequence analysis of environmental Escherichia coli from the feces of straw-necked ibis (Threskiornis spinicollis) nesting on inland wetlands.</title>
        <authorList>
            <person name="Wyrsch E.R."/>
            <person name="Roy Chowdhury P."/>
            <person name="Wallis L."/>
            <person name="Cummins M.L."/>
            <person name="Zingali T."/>
            <person name="Brandis K.J."/>
            <person name="Djordjevic S.P."/>
        </authorList>
    </citation>
    <scope>NUCLEOTIDE SEQUENCE [LARGE SCALE GENOMIC DNA]</scope>
    <source>
        <strain evidence="6 10">IBS12</strain>
    </source>
</reference>
<reference evidence="3" key="5">
    <citation type="submission" date="2020-02" db="EMBL/GenBank/DDBJ databases">
        <authorList>
            <consortium name="NCBI Pathogen Detection Project"/>
        </authorList>
    </citation>
    <scope>NUCLEOTIDE SEQUENCE</scope>
    <source>
        <strain evidence="3">BCW_4213</strain>
    </source>
</reference>
<gene>
    <name evidence="7" type="primary">parB</name>
    <name evidence="4" type="ORF">F7F11_23270</name>
    <name evidence="6" type="ORF">GNZ05_12700</name>
    <name evidence="3" type="ORF">HI055_001246</name>
    <name evidence="7" type="ORF">NCTC8985_03567</name>
    <name evidence="5" type="ORF">R8G00_26615</name>
</gene>
<reference evidence="5" key="6">
    <citation type="submission" date="2023-10" db="EMBL/GenBank/DDBJ databases">
        <title>Draft Genome Sequence of a Shiga toxin-producing Escherichia coli strain from deer meat showing an IS-element integration in the B-subunit of the Shiga toxin Stx2b gene.</title>
        <authorList>
            <person name="Projahn M."/>
            <person name="Borowiak M."/>
        </authorList>
    </citation>
    <scope>NUCLEOTIDE SEQUENCE</scope>
    <source>
        <strain evidence="5">BfR-EC-18960</strain>
    </source>
</reference>
<evidence type="ECO:0000313" key="10">
    <source>
        <dbReference type="Proteomes" id="UP000490727"/>
    </source>
</evidence>
<dbReference type="InterPro" id="IPR011111">
    <property type="entry name" value="Plasmid_RepB"/>
</dbReference>
<sequence>MKSFDEQIELVDISDIYIANPRKRNKFIHNEIKENIKTIGLKRPVSVRPVNNENYKYALICGQGRLEAYIEYGETKIPAIIKQVDEETAHLMSLAENIARRNPRAAELMEDIRRMKTSGLTDREIGLRLGYNSSWVNGVITLLSSGEKHLLRAFETGDIPLYLAVEISRSGDEETQELLTVALKEGHIKGGQINKIRRILEQRKKGDKGTISTAFFPGKKQKKLTPEELANVYQENINEQKAILLKSTMVKEKILAVKQIFGYLLKDNDFVTLLHSNNIHDIPSLLDGSDVSGEK</sequence>
<evidence type="ECO:0000313" key="7">
    <source>
        <dbReference type="EMBL" id="STI78246.1"/>
    </source>
</evidence>
<comment type="similarity">
    <text evidence="1">Belongs to the ParB family.</text>
</comment>
<dbReference type="Proteomes" id="UP000490727">
    <property type="component" value="Unassembled WGS sequence"/>
</dbReference>
<evidence type="ECO:0000259" key="2">
    <source>
        <dbReference type="SMART" id="SM00470"/>
    </source>
</evidence>
<dbReference type="CDD" id="cd16411">
    <property type="entry name" value="ParB_N_like"/>
    <property type="match status" value="1"/>
</dbReference>
<dbReference type="SMART" id="SM00470">
    <property type="entry name" value="ParB"/>
    <property type="match status" value="1"/>
</dbReference>
<evidence type="ECO:0000313" key="5">
    <source>
        <dbReference type="EMBL" id="MDW9353024.1"/>
    </source>
</evidence>
<dbReference type="GO" id="GO:0003677">
    <property type="term" value="F:DNA binding"/>
    <property type="evidence" value="ECO:0007669"/>
    <property type="project" value="InterPro"/>
</dbReference>
<dbReference type="Gene3D" id="3.90.1530.30">
    <property type="match status" value="1"/>
</dbReference>
<dbReference type="SUPFAM" id="SSF110849">
    <property type="entry name" value="ParB/Sulfiredoxin"/>
    <property type="match status" value="1"/>
</dbReference>
<dbReference type="PANTHER" id="PTHR33375">
    <property type="entry name" value="CHROMOSOME-PARTITIONING PROTEIN PARB-RELATED"/>
    <property type="match status" value="1"/>
</dbReference>
<evidence type="ECO:0000313" key="9">
    <source>
        <dbReference type="Proteomes" id="UP000327073"/>
    </source>
</evidence>
<dbReference type="Proteomes" id="UP000327073">
    <property type="component" value="Unassembled WGS sequence"/>
</dbReference>
<dbReference type="EMBL" id="UGCO01000001">
    <property type="protein sequence ID" value="STI78246.1"/>
    <property type="molecule type" value="Genomic_DNA"/>
</dbReference>
<dbReference type="GO" id="GO:0007059">
    <property type="term" value="P:chromosome segregation"/>
    <property type="evidence" value="ECO:0007669"/>
    <property type="project" value="TreeGrafter"/>
</dbReference>
<dbReference type="Proteomes" id="UP000852798">
    <property type="component" value="Unassembled WGS sequence"/>
</dbReference>
<evidence type="ECO:0000256" key="1">
    <source>
        <dbReference type="ARBA" id="ARBA00006295"/>
    </source>
</evidence>
<dbReference type="EMBL" id="DABDSA010000005">
    <property type="protein sequence ID" value="HAI2140936.1"/>
    <property type="molecule type" value="Genomic_DNA"/>
</dbReference>
<dbReference type="Proteomes" id="UP000254405">
    <property type="component" value="Unassembled WGS sequence"/>
</dbReference>
<dbReference type="EMBL" id="JAWPMK010000002">
    <property type="protein sequence ID" value="MDW9353024.1"/>
    <property type="molecule type" value="Genomic_DNA"/>
</dbReference>